<dbReference type="SFLD" id="SFLDG01067">
    <property type="entry name" value="SPASM/twitch_domain_containing"/>
    <property type="match status" value="1"/>
</dbReference>
<evidence type="ECO:0000313" key="8">
    <source>
        <dbReference type="EMBL" id="QDV45888.1"/>
    </source>
</evidence>
<dbReference type="GO" id="GO:0051539">
    <property type="term" value="F:4 iron, 4 sulfur cluster binding"/>
    <property type="evidence" value="ECO:0007669"/>
    <property type="project" value="UniProtKB-KW"/>
</dbReference>
<dbReference type="SUPFAM" id="SSF102114">
    <property type="entry name" value="Radical SAM enzymes"/>
    <property type="match status" value="1"/>
</dbReference>
<dbReference type="RefSeq" id="WP_145390108.1">
    <property type="nucleotide sequence ID" value="NZ_CP037423.1"/>
</dbReference>
<evidence type="ECO:0000256" key="5">
    <source>
        <dbReference type="ARBA" id="ARBA00023004"/>
    </source>
</evidence>
<evidence type="ECO:0000256" key="4">
    <source>
        <dbReference type="ARBA" id="ARBA00022723"/>
    </source>
</evidence>
<evidence type="ECO:0000256" key="1">
    <source>
        <dbReference type="ARBA" id="ARBA00001966"/>
    </source>
</evidence>
<keyword evidence="4" id="KW-0479">Metal-binding</keyword>
<dbReference type="AlphaFoldDB" id="A0A518HYG1"/>
<dbReference type="Gene3D" id="3.20.20.70">
    <property type="entry name" value="Aldolase class I"/>
    <property type="match status" value="1"/>
</dbReference>
<name>A0A518HYG1_9BACT</name>
<dbReference type="PROSITE" id="PS51918">
    <property type="entry name" value="RADICAL_SAM"/>
    <property type="match status" value="1"/>
</dbReference>
<reference evidence="8 9" key="1">
    <citation type="submission" date="2019-03" db="EMBL/GenBank/DDBJ databases">
        <title>Deep-cultivation of Planctomycetes and their phenomic and genomic characterization uncovers novel biology.</title>
        <authorList>
            <person name="Wiegand S."/>
            <person name="Jogler M."/>
            <person name="Boedeker C."/>
            <person name="Pinto D."/>
            <person name="Vollmers J."/>
            <person name="Rivas-Marin E."/>
            <person name="Kohn T."/>
            <person name="Peeters S.H."/>
            <person name="Heuer A."/>
            <person name="Rast P."/>
            <person name="Oberbeckmann S."/>
            <person name="Bunk B."/>
            <person name="Jeske O."/>
            <person name="Meyerdierks A."/>
            <person name="Storesund J.E."/>
            <person name="Kallscheuer N."/>
            <person name="Luecker S."/>
            <person name="Lage O.M."/>
            <person name="Pohl T."/>
            <person name="Merkel B.J."/>
            <person name="Hornburger P."/>
            <person name="Mueller R.-W."/>
            <person name="Bruemmer F."/>
            <person name="Labrenz M."/>
            <person name="Spormann A.M."/>
            <person name="Op den Camp H."/>
            <person name="Overmann J."/>
            <person name="Amann R."/>
            <person name="Jetten M.S.M."/>
            <person name="Mascher T."/>
            <person name="Medema M.H."/>
            <person name="Devos D.P."/>
            <person name="Kaster A.-K."/>
            <person name="Ovreas L."/>
            <person name="Rohde M."/>
            <person name="Galperin M.Y."/>
            <person name="Jogler C."/>
        </authorList>
    </citation>
    <scope>NUCLEOTIDE SEQUENCE [LARGE SCALE GENOMIC DNA]</scope>
    <source>
        <strain evidence="8 9">Enr13</strain>
    </source>
</reference>
<protein>
    <submittedName>
        <fullName evidence="8">Antilisterial bacteriocin subtilosin biosynthesis protein AlbA</fullName>
    </submittedName>
</protein>
<dbReference type="InterPro" id="IPR007197">
    <property type="entry name" value="rSAM"/>
</dbReference>
<dbReference type="PIRSF" id="PIRSF037420">
    <property type="entry name" value="PQQ_syn_pqqE"/>
    <property type="match status" value="1"/>
</dbReference>
<dbReference type="GO" id="GO:0046872">
    <property type="term" value="F:metal ion binding"/>
    <property type="evidence" value="ECO:0007669"/>
    <property type="project" value="UniProtKB-KW"/>
</dbReference>
<keyword evidence="3" id="KW-0949">S-adenosyl-L-methionine</keyword>
<proteinExistence type="predicted"/>
<accession>A0A518HYG1</accession>
<dbReference type="CDD" id="cd21123">
    <property type="entry name" value="SPASM_MftC-like"/>
    <property type="match status" value="1"/>
</dbReference>
<organism evidence="8 9">
    <name type="scientific">Stieleria neptunia</name>
    <dbReference type="NCBI Taxonomy" id="2527979"/>
    <lineage>
        <taxon>Bacteria</taxon>
        <taxon>Pseudomonadati</taxon>
        <taxon>Planctomycetota</taxon>
        <taxon>Planctomycetia</taxon>
        <taxon>Pirellulales</taxon>
        <taxon>Pirellulaceae</taxon>
        <taxon>Stieleria</taxon>
    </lineage>
</organism>
<evidence type="ECO:0000313" key="9">
    <source>
        <dbReference type="Proteomes" id="UP000319004"/>
    </source>
</evidence>
<dbReference type="SFLD" id="SFLDG01386">
    <property type="entry name" value="main_SPASM_domain-containing"/>
    <property type="match status" value="1"/>
</dbReference>
<evidence type="ECO:0000256" key="2">
    <source>
        <dbReference type="ARBA" id="ARBA00022485"/>
    </source>
</evidence>
<dbReference type="NCBIfam" id="TIGR04053">
    <property type="entry name" value="TIGR04053 family radical SAM/SPASM domain-containing protein"/>
    <property type="match status" value="1"/>
</dbReference>
<feature type="domain" description="Radical SAM core" evidence="7">
    <location>
        <begin position="14"/>
        <end position="231"/>
    </location>
</feature>
<gene>
    <name evidence="8" type="primary">albA</name>
    <name evidence="8" type="ORF">Enr13x_57910</name>
</gene>
<keyword evidence="2" id="KW-0004">4Fe-4S</keyword>
<dbReference type="PANTHER" id="PTHR11228">
    <property type="entry name" value="RADICAL SAM DOMAIN PROTEIN"/>
    <property type="match status" value="1"/>
</dbReference>
<dbReference type="KEGG" id="snep:Enr13x_57910"/>
<dbReference type="Pfam" id="PF04055">
    <property type="entry name" value="Radical_SAM"/>
    <property type="match status" value="1"/>
</dbReference>
<dbReference type="InterPro" id="IPR058240">
    <property type="entry name" value="rSAM_sf"/>
</dbReference>
<dbReference type="GO" id="GO:0003824">
    <property type="term" value="F:catalytic activity"/>
    <property type="evidence" value="ECO:0007669"/>
    <property type="project" value="InterPro"/>
</dbReference>
<dbReference type="InterPro" id="IPR050377">
    <property type="entry name" value="Radical_SAM_PqqE_MftC-like"/>
</dbReference>
<dbReference type="OrthoDB" id="9782387at2"/>
<dbReference type="SFLD" id="SFLDS00029">
    <property type="entry name" value="Radical_SAM"/>
    <property type="match status" value="1"/>
</dbReference>
<dbReference type="InterPro" id="IPR017200">
    <property type="entry name" value="PqqE-like"/>
</dbReference>
<evidence type="ECO:0000256" key="6">
    <source>
        <dbReference type="ARBA" id="ARBA00023014"/>
    </source>
</evidence>
<dbReference type="PANTHER" id="PTHR11228:SF34">
    <property type="entry name" value="TUNGSTEN-CONTAINING ALDEHYDE FERREDOXIN OXIDOREDUCTASE COFACTOR MODIFYING PROTEIN"/>
    <property type="match status" value="1"/>
</dbReference>
<dbReference type="Proteomes" id="UP000319004">
    <property type="component" value="Chromosome"/>
</dbReference>
<sequence length="365" mass="40265">MPHPHADYGPVDFGIAPLMFYYEVTQACDLACQHCRASAQPAAAPGQLTPVQSRALLDQVATFPRPPVVVFTGGDPLKRPDLLDLIRHARDKGLQIALTPSATPLATREALQQARDAGVSVLGISLDGSDAETHDAFRGWEGSFERTLRMLADARQLELPVQVNTTVTRRNVHQIDAMAELFADQQIMMWSVFFLVPVGRGTMEERISAAEYEQVFEKLWTQSQRRPYGIKTTEAPHYRRFVMERGGDPLASSQPGRRRRAPLGVGDGKGIMFVSHTGQIYPAGFLPLECGRFPEDSVVEIYQNHPTFRSLRDPQQFSGKCGVCEYRDPCGGSRSRAYAVFGDPLASEPDCVYTPIGTDAVANLS</sequence>
<comment type="cofactor">
    <cofactor evidence="1">
        <name>[4Fe-4S] cluster</name>
        <dbReference type="ChEBI" id="CHEBI:49883"/>
    </cofactor>
</comment>
<dbReference type="CDD" id="cd01335">
    <property type="entry name" value="Radical_SAM"/>
    <property type="match status" value="1"/>
</dbReference>
<evidence type="ECO:0000259" key="7">
    <source>
        <dbReference type="PROSITE" id="PS51918"/>
    </source>
</evidence>
<keyword evidence="9" id="KW-1185">Reference proteome</keyword>
<dbReference type="EMBL" id="CP037423">
    <property type="protein sequence ID" value="QDV45888.1"/>
    <property type="molecule type" value="Genomic_DNA"/>
</dbReference>
<keyword evidence="6" id="KW-0411">Iron-sulfur</keyword>
<evidence type="ECO:0000256" key="3">
    <source>
        <dbReference type="ARBA" id="ARBA00022691"/>
    </source>
</evidence>
<dbReference type="InterPro" id="IPR013785">
    <property type="entry name" value="Aldolase_TIM"/>
</dbReference>
<keyword evidence="5" id="KW-0408">Iron</keyword>